<protein>
    <submittedName>
        <fullName evidence="2">Proline-rich receptor-like protein kinase PERK2</fullName>
    </submittedName>
</protein>
<reference evidence="2" key="2">
    <citation type="submission" date="2023-04" db="EMBL/GenBank/DDBJ databases">
        <authorList>
            <person name="Bruccoleri R.E."/>
            <person name="Oakeley E.J."/>
            <person name="Faust A.-M."/>
            <person name="Dessus-Babus S."/>
            <person name="Altorfer M."/>
            <person name="Burckhardt D."/>
            <person name="Oertli M."/>
            <person name="Naumann U."/>
            <person name="Petersen F."/>
            <person name="Wong J."/>
        </authorList>
    </citation>
    <scope>NUCLEOTIDE SEQUENCE</scope>
    <source>
        <strain evidence="2">GSM-AAB239-AS_SAM_17_03QT</strain>
        <tissue evidence="2">Leaf</tissue>
    </source>
</reference>
<keyword evidence="2" id="KW-0675">Receptor</keyword>
<keyword evidence="2" id="KW-0808">Transferase</keyword>
<feature type="region of interest" description="Disordered" evidence="1">
    <location>
        <begin position="28"/>
        <end position="63"/>
    </location>
</feature>
<dbReference type="GO" id="GO:0016301">
    <property type="term" value="F:kinase activity"/>
    <property type="evidence" value="ECO:0007669"/>
    <property type="project" value="UniProtKB-KW"/>
</dbReference>
<evidence type="ECO:0000256" key="1">
    <source>
        <dbReference type="SAM" id="MobiDB-lite"/>
    </source>
</evidence>
<comment type="caution">
    <text evidence="2">The sequence shown here is derived from an EMBL/GenBank/DDBJ whole genome shotgun (WGS) entry which is preliminary data.</text>
</comment>
<sequence length="63" mass="6994">MAGQLLCGGDGEWWSGWLGWTGEEKVGGVGRMSARRGGDGRLDRQKSEESVSGWRERGRENRL</sequence>
<evidence type="ECO:0000313" key="2">
    <source>
        <dbReference type="EMBL" id="KAJ6819547.1"/>
    </source>
</evidence>
<dbReference type="AlphaFoldDB" id="A0AAX6FTD7"/>
<keyword evidence="2" id="KW-0418">Kinase</keyword>
<evidence type="ECO:0000313" key="3">
    <source>
        <dbReference type="Proteomes" id="UP001140949"/>
    </source>
</evidence>
<name>A0AAX6FTD7_IRIPA</name>
<gene>
    <name evidence="2" type="ORF">M6B38_399975</name>
</gene>
<organism evidence="2 3">
    <name type="scientific">Iris pallida</name>
    <name type="common">Sweet iris</name>
    <dbReference type="NCBI Taxonomy" id="29817"/>
    <lineage>
        <taxon>Eukaryota</taxon>
        <taxon>Viridiplantae</taxon>
        <taxon>Streptophyta</taxon>
        <taxon>Embryophyta</taxon>
        <taxon>Tracheophyta</taxon>
        <taxon>Spermatophyta</taxon>
        <taxon>Magnoliopsida</taxon>
        <taxon>Liliopsida</taxon>
        <taxon>Asparagales</taxon>
        <taxon>Iridaceae</taxon>
        <taxon>Iridoideae</taxon>
        <taxon>Irideae</taxon>
        <taxon>Iris</taxon>
    </lineage>
</organism>
<dbReference type="EMBL" id="JANAVB010026000">
    <property type="protein sequence ID" value="KAJ6819547.1"/>
    <property type="molecule type" value="Genomic_DNA"/>
</dbReference>
<reference evidence="2" key="1">
    <citation type="journal article" date="2023" name="GigaByte">
        <title>Genome assembly of the bearded iris, Iris pallida Lam.</title>
        <authorList>
            <person name="Bruccoleri R.E."/>
            <person name="Oakeley E.J."/>
            <person name="Faust A.M.E."/>
            <person name="Altorfer M."/>
            <person name="Dessus-Babus S."/>
            <person name="Burckhardt D."/>
            <person name="Oertli M."/>
            <person name="Naumann U."/>
            <person name="Petersen F."/>
            <person name="Wong J."/>
        </authorList>
    </citation>
    <scope>NUCLEOTIDE SEQUENCE</scope>
    <source>
        <strain evidence="2">GSM-AAB239-AS_SAM_17_03QT</strain>
    </source>
</reference>
<keyword evidence="3" id="KW-1185">Reference proteome</keyword>
<dbReference type="Proteomes" id="UP001140949">
    <property type="component" value="Unassembled WGS sequence"/>
</dbReference>
<accession>A0AAX6FTD7</accession>
<feature type="compositionally biased region" description="Basic and acidic residues" evidence="1">
    <location>
        <begin position="36"/>
        <end position="63"/>
    </location>
</feature>
<proteinExistence type="predicted"/>